<reference evidence="2" key="1">
    <citation type="journal article" date="2022" name="Int. J. Syst. Evol. Microbiol.">
        <title>A novel species of lactic acid bacteria, Ligilactobacillus pabuli sp. nov., isolated from alfalfa silage.</title>
        <authorList>
            <person name="Tohno M."/>
            <person name="Tanizawa Y."/>
            <person name="Sawada H."/>
            <person name="Sakamoto M."/>
            <person name="Ohkuma M."/>
            <person name="Kobayashi H."/>
        </authorList>
    </citation>
    <scope>NUCLEOTIDE SEQUENCE</scope>
    <source>
        <strain evidence="2">AF129</strain>
    </source>
</reference>
<evidence type="ECO:0000313" key="3">
    <source>
        <dbReference type="Proteomes" id="UP001055149"/>
    </source>
</evidence>
<dbReference type="Proteomes" id="UP001055149">
    <property type="component" value="Unassembled WGS sequence"/>
</dbReference>
<dbReference type="Pfam" id="PF00534">
    <property type="entry name" value="Glycos_transf_1"/>
    <property type="match status" value="1"/>
</dbReference>
<keyword evidence="3" id="KW-1185">Reference proteome</keyword>
<organism evidence="2 3">
    <name type="scientific">Ligilactobacillus pabuli</name>
    <dbReference type="NCBI Taxonomy" id="2886039"/>
    <lineage>
        <taxon>Bacteria</taxon>
        <taxon>Bacillati</taxon>
        <taxon>Bacillota</taxon>
        <taxon>Bacilli</taxon>
        <taxon>Lactobacillales</taxon>
        <taxon>Lactobacillaceae</taxon>
        <taxon>Ligilactobacillus</taxon>
    </lineage>
</organism>
<protein>
    <submittedName>
        <fullName evidence="2">Glycosyl transferase</fullName>
    </submittedName>
</protein>
<accession>A0ABQ5JH46</accession>
<dbReference type="SUPFAM" id="SSF53756">
    <property type="entry name" value="UDP-Glycosyltransferase/glycogen phosphorylase"/>
    <property type="match status" value="1"/>
</dbReference>
<feature type="domain" description="Glycosyl transferase family 1" evidence="1">
    <location>
        <begin position="182"/>
        <end position="302"/>
    </location>
</feature>
<evidence type="ECO:0000259" key="1">
    <source>
        <dbReference type="Pfam" id="PF00534"/>
    </source>
</evidence>
<evidence type="ECO:0000313" key="2">
    <source>
        <dbReference type="EMBL" id="GKS81018.1"/>
    </source>
</evidence>
<dbReference type="InterPro" id="IPR001296">
    <property type="entry name" value="Glyco_trans_1"/>
</dbReference>
<proteinExistence type="predicted"/>
<dbReference type="EMBL" id="BQXH01000005">
    <property type="protein sequence ID" value="GKS81018.1"/>
    <property type="molecule type" value="Genomic_DNA"/>
</dbReference>
<gene>
    <name evidence="2" type="primary">rfaG_2</name>
    <name evidence="2" type="ORF">LPAF129_07030</name>
</gene>
<keyword evidence="2" id="KW-0808">Transferase</keyword>
<comment type="caution">
    <text evidence="2">The sequence shown here is derived from an EMBL/GenBank/DDBJ whole genome shotgun (WGS) entry which is preliminary data.</text>
</comment>
<name>A0ABQ5JH46_9LACO</name>
<dbReference type="PANTHER" id="PTHR12526">
    <property type="entry name" value="GLYCOSYLTRANSFERASE"/>
    <property type="match status" value="1"/>
</dbReference>
<dbReference type="GO" id="GO:0016740">
    <property type="term" value="F:transferase activity"/>
    <property type="evidence" value="ECO:0007669"/>
    <property type="project" value="UniProtKB-KW"/>
</dbReference>
<sequence>MKNILVIVPHLKEGGGLTEFVRHLYTGLVNNKSYHVVIITEATLPETRIPKFSDKIKIIKAPAVTKIKDYVNFWNRVAHNSNKYDYVHFHTDSLTKFYPYFVMRNKENVIVHSHSSTNERITKNVIKRMLHKIGKRIVHKGKFKKFACSNFAAKWLFNDDSYIQVNNAIDLEKFKFDKNQRKKIEEEFNLKGKTVYGHVGRFLPVKNQSRVVEIFAKIYSLDRDSVLFFFGEGGERTQVEYLVKSLGLEDVVYFMGFRQDVNRFLNVLDWIIFPSLYEGLPITLIEAQANGVNVLFSDTITTQVKLLETSKSFSLSEDNSVVADRMLHVKLETNKRILACSFLKEKGYDLNDLVQDMHEFYSTYDHAGWNRKTIYEVKEN</sequence>
<dbReference type="Gene3D" id="3.40.50.2000">
    <property type="entry name" value="Glycogen Phosphorylase B"/>
    <property type="match status" value="2"/>
</dbReference>